<protein>
    <recommendedName>
        <fullName evidence="4">GDP/GTP exchange factor Sec2 N-terminal domain-containing protein</fullName>
    </recommendedName>
</protein>
<reference evidence="5 6" key="1">
    <citation type="submission" date="2015-07" db="EMBL/GenBank/DDBJ databases">
        <title>Draft Genome Sequence of Malassezia furfur CBS1878 and Malassezia pachydermatis CBS1879.</title>
        <authorList>
            <person name="Triana S."/>
            <person name="Ohm R."/>
            <person name="Gonzalez A."/>
            <person name="DeCock H."/>
            <person name="Restrepo S."/>
            <person name="Celis A."/>
        </authorList>
    </citation>
    <scope>NUCLEOTIDE SEQUENCE [LARGE SCALE GENOMIC DNA]</scope>
    <source>
        <strain evidence="5 6">CBS 1879</strain>
    </source>
</reference>
<evidence type="ECO:0000313" key="5">
    <source>
        <dbReference type="EMBL" id="KOS14549.1"/>
    </source>
</evidence>
<proteinExistence type="predicted"/>
<dbReference type="Pfam" id="PF06428">
    <property type="entry name" value="Sec2p"/>
    <property type="match status" value="1"/>
</dbReference>
<dbReference type="GO" id="GO:0005085">
    <property type="term" value="F:guanyl-nucleotide exchange factor activity"/>
    <property type="evidence" value="ECO:0007669"/>
    <property type="project" value="InterPro"/>
</dbReference>
<feature type="compositionally biased region" description="Low complexity" evidence="3">
    <location>
        <begin position="10"/>
        <end position="32"/>
    </location>
</feature>
<dbReference type="GO" id="GO:0051286">
    <property type="term" value="C:cell tip"/>
    <property type="evidence" value="ECO:0007669"/>
    <property type="project" value="TreeGrafter"/>
</dbReference>
<dbReference type="Gene3D" id="6.10.140.910">
    <property type="match status" value="1"/>
</dbReference>
<feature type="compositionally biased region" description="Low complexity" evidence="3">
    <location>
        <begin position="40"/>
        <end position="60"/>
    </location>
</feature>
<dbReference type="PANTHER" id="PTHR14430">
    <property type="entry name" value="RABIN3-RELATED"/>
    <property type="match status" value="1"/>
</dbReference>
<name>A0A0M9VPL2_9BASI</name>
<dbReference type="VEuPathDB" id="FungiDB:Malapachy_0781"/>
<dbReference type="AlphaFoldDB" id="A0A0M9VPL2"/>
<dbReference type="RefSeq" id="XP_017992181.1">
    <property type="nucleotide sequence ID" value="XM_018135294.1"/>
</dbReference>
<feature type="domain" description="GDP/GTP exchange factor Sec2 N-terminal" evidence="4">
    <location>
        <begin position="180"/>
        <end position="312"/>
    </location>
</feature>
<feature type="compositionally biased region" description="Basic and acidic residues" evidence="3">
    <location>
        <begin position="130"/>
        <end position="147"/>
    </location>
</feature>
<evidence type="ECO:0000256" key="3">
    <source>
        <dbReference type="SAM" id="MobiDB-lite"/>
    </source>
</evidence>
<feature type="coiled-coil region" evidence="2">
    <location>
        <begin position="243"/>
        <end position="299"/>
    </location>
</feature>
<dbReference type="GO" id="GO:0006887">
    <property type="term" value="P:exocytosis"/>
    <property type="evidence" value="ECO:0007669"/>
    <property type="project" value="TreeGrafter"/>
</dbReference>
<dbReference type="STRING" id="77020.A0A0M9VPL2"/>
<feature type="compositionally biased region" description="Low complexity" evidence="3">
    <location>
        <begin position="91"/>
        <end position="106"/>
    </location>
</feature>
<comment type="caution">
    <text evidence="5">The sequence shown here is derived from an EMBL/GenBank/DDBJ whole genome shotgun (WGS) entry which is preliminary data.</text>
</comment>
<feature type="region of interest" description="Disordered" evidence="3">
    <location>
        <begin position="563"/>
        <end position="596"/>
    </location>
</feature>
<evidence type="ECO:0000259" key="4">
    <source>
        <dbReference type="Pfam" id="PF06428"/>
    </source>
</evidence>
<organism evidence="5 6">
    <name type="scientific">Malassezia pachydermatis</name>
    <dbReference type="NCBI Taxonomy" id="77020"/>
    <lineage>
        <taxon>Eukaryota</taxon>
        <taxon>Fungi</taxon>
        <taxon>Dikarya</taxon>
        <taxon>Basidiomycota</taxon>
        <taxon>Ustilaginomycotina</taxon>
        <taxon>Malasseziomycetes</taxon>
        <taxon>Malasseziales</taxon>
        <taxon>Malasseziaceae</taxon>
        <taxon>Malassezia</taxon>
    </lineage>
</organism>
<dbReference type="GO" id="GO:0070319">
    <property type="term" value="C:Golgi to plasma membrane transport vesicle"/>
    <property type="evidence" value="ECO:0007669"/>
    <property type="project" value="TreeGrafter"/>
</dbReference>
<feature type="region of interest" description="Disordered" evidence="3">
    <location>
        <begin position="660"/>
        <end position="722"/>
    </location>
</feature>
<gene>
    <name evidence="5" type="ORF">Malapachy_0781</name>
</gene>
<dbReference type="PANTHER" id="PTHR14430:SF0">
    <property type="entry name" value="SEC2P DOMAIN-CONTAINING PROTEIN"/>
    <property type="match status" value="1"/>
</dbReference>
<feature type="compositionally biased region" description="Polar residues" evidence="3">
    <location>
        <begin position="585"/>
        <end position="596"/>
    </location>
</feature>
<dbReference type="EMBL" id="LGAV01000003">
    <property type="protein sequence ID" value="KOS14549.1"/>
    <property type="molecule type" value="Genomic_DNA"/>
</dbReference>
<evidence type="ECO:0000313" key="6">
    <source>
        <dbReference type="Proteomes" id="UP000037751"/>
    </source>
</evidence>
<keyword evidence="6" id="KW-1185">Reference proteome</keyword>
<dbReference type="Proteomes" id="UP000037751">
    <property type="component" value="Unassembled WGS sequence"/>
</dbReference>
<dbReference type="InterPro" id="IPR040351">
    <property type="entry name" value="RAB3IL/RAB3IP/Sec2"/>
</dbReference>
<dbReference type="GeneID" id="28727169"/>
<dbReference type="OrthoDB" id="1748564at2759"/>
<evidence type="ECO:0000256" key="2">
    <source>
        <dbReference type="SAM" id="Coils"/>
    </source>
</evidence>
<accession>A0A0M9VPL2</accession>
<feature type="region of interest" description="Disordered" evidence="3">
    <location>
        <begin position="1"/>
        <end position="147"/>
    </location>
</feature>
<keyword evidence="1 2" id="KW-0175">Coiled coil</keyword>
<evidence type="ECO:0000256" key="1">
    <source>
        <dbReference type="ARBA" id="ARBA00023054"/>
    </source>
</evidence>
<dbReference type="InterPro" id="IPR009449">
    <property type="entry name" value="Sec2_N"/>
</dbReference>
<dbReference type="CDD" id="cd21044">
    <property type="entry name" value="Rab11BD_RAB3IP_like"/>
    <property type="match status" value="1"/>
</dbReference>
<feature type="region of interest" description="Disordered" evidence="3">
    <location>
        <begin position="734"/>
        <end position="766"/>
    </location>
</feature>
<dbReference type="SUPFAM" id="SSF144284">
    <property type="entry name" value="Sec2 N-terminal region"/>
    <property type="match status" value="1"/>
</dbReference>
<sequence>MARGSKNRQAKAAAKSAAAAVSASDKVEVPPAEEAPPAPTSTEVPSTAASTSAQDAAGSSPETKESDVPASDDMPTSNPVDEEAEISEANEPAPTETSTSEPTVVPEAPPVSEDPTLPAEDAETPPTSSTKEEVAPAVPEKAETKVDILDRMSPEEREKELRDQVTHLNAKLVASFNRMSDLEDDLSVAHNRIMVHTTRIAELSKERDQYISALNTGLLVEKAHVTAEMQRMMERVVDEAAQRGKAESDKTRIEAELEELSASLFNEANKMVAVERLARAKAEEKSESLERSLHHTEQLMSEQQDLIKSMQSDLESLRLHPEAESAEASTVMEPSSMAASVVVSPPTVNVNIPAYQEFLSFLHHLRGLHQQLSPYFEMVERGTDWTKTPPAPGAMSLGGVVSPAISGSPSVVRHRDYPHLPISAEQLVQLSGQTTLPFIKRMQEEDSDPCLRLSHAPGLNWLARRQATTALLDGNVVIEPLFAGGRIENEEALRAEYGVLAPTPCALCGTPLLNVTALVPGAQTSSADLGGLRAAAGGLAYSLRDSTSSRRSLPSLFHSLRRGIDRSQSSSPQPDGRAETKESTEIFSQDMSSPQLTDSLPIPTHYFRISDHASGRHLICTHHCLQRLRVVCAFWSFLRTLERAIVLEGKVEPEVVGQTRILPSSQEAPKASSDAAPVPDVNEQEGQVGPTAEPASPEKASTDTTEAAAISSKKDSDESDDEEIDVFDEAMGDAVQGDTSASKDETVTAAAPPPPLPARRPSTPNVHGPLRTSFPWQSDRTHLAWEESLWAEVLRYKELMWKARVGIDLTQLDIV</sequence>